<dbReference type="SUPFAM" id="SSF55073">
    <property type="entry name" value="Nucleotide cyclase"/>
    <property type="match status" value="1"/>
</dbReference>
<dbReference type="EC" id="2.7.7.65" evidence="1"/>
<dbReference type="CDD" id="cd01949">
    <property type="entry name" value="GGDEF"/>
    <property type="match status" value="1"/>
</dbReference>
<dbReference type="Gene3D" id="3.30.70.270">
    <property type="match status" value="1"/>
</dbReference>
<reference evidence="5 6" key="1">
    <citation type="journal article" date="2019" name="Int. J. Syst. Evol. Microbiol.">
        <title>The Global Catalogue of Microorganisms (GCM) 10K type strain sequencing project: providing services to taxonomists for standard genome sequencing and annotation.</title>
        <authorList>
            <consortium name="The Broad Institute Genomics Platform"/>
            <consortium name="The Broad Institute Genome Sequencing Center for Infectious Disease"/>
            <person name="Wu L."/>
            <person name="Ma J."/>
        </authorList>
    </citation>
    <scope>NUCLEOTIDE SEQUENCE [LARGE SCALE GENOMIC DNA]</scope>
    <source>
        <strain evidence="5 6">JCM 15608</strain>
    </source>
</reference>
<dbReference type="RefSeq" id="WP_343816004.1">
    <property type="nucleotide sequence ID" value="NZ_BAAAFA010000003.1"/>
</dbReference>
<sequence length="302" mass="34153">MLALNESELSQKIFEFSNDGIFILLLDENRIIDVNPSATKMLGYSRDELLTMRISDIHPKEMDLLEEFANQVLAKGAGWSNELTCKTKKGELLFVEVSASMITIDDQKYLISMVRNISCRKQIEAQLRMFSFTDGLTGLANRRKLDEYMDIEWRRAMRNELPISIIMIDIDYFKLFNDTYGHLEGDSCLKAVANVIQNSLVRPGDLCARYGGEEFIVLLPNTDKDGALHITNIIEKTLASERIENINSDINSFVTVSMGVACIVPNSKVTSSQLIFKADRALYKAKGEGRNKTICFLDSENH</sequence>
<dbReference type="InterPro" id="IPR050469">
    <property type="entry name" value="Diguanylate_Cyclase"/>
</dbReference>
<dbReference type="InterPro" id="IPR043128">
    <property type="entry name" value="Rev_trsase/Diguanyl_cyclase"/>
</dbReference>
<name>A0ABN1L504_9GAMM</name>
<evidence type="ECO:0000313" key="6">
    <source>
        <dbReference type="Proteomes" id="UP001500021"/>
    </source>
</evidence>
<feature type="domain" description="GGDEF" evidence="4">
    <location>
        <begin position="161"/>
        <end position="298"/>
    </location>
</feature>
<keyword evidence="6" id="KW-1185">Reference proteome</keyword>
<dbReference type="SMART" id="SM00267">
    <property type="entry name" value="GGDEF"/>
    <property type="match status" value="1"/>
</dbReference>
<proteinExistence type="predicted"/>
<comment type="caution">
    <text evidence="5">The sequence shown here is derived from an EMBL/GenBank/DDBJ whole genome shotgun (WGS) entry which is preliminary data.</text>
</comment>
<dbReference type="Pfam" id="PF13426">
    <property type="entry name" value="PAS_9"/>
    <property type="match status" value="1"/>
</dbReference>
<evidence type="ECO:0000259" key="4">
    <source>
        <dbReference type="PROSITE" id="PS50887"/>
    </source>
</evidence>
<evidence type="ECO:0000313" key="5">
    <source>
        <dbReference type="EMBL" id="GAA0814391.1"/>
    </source>
</evidence>
<dbReference type="PANTHER" id="PTHR45138:SF9">
    <property type="entry name" value="DIGUANYLATE CYCLASE DGCM-RELATED"/>
    <property type="match status" value="1"/>
</dbReference>
<dbReference type="PANTHER" id="PTHR45138">
    <property type="entry name" value="REGULATORY COMPONENTS OF SENSORY TRANSDUCTION SYSTEM"/>
    <property type="match status" value="1"/>
</dbReference>
<dbReference type="NCBIfam" id="TIGR00229">
    <property type="entry name" value="sensory_box"/>
    <property type="match status" value="1"/>
</dbReference>
<accession>A0ABN1L504</accession>
<dbReference type="EMBL" id="BAAAFA010000003">
    <property type="protein sequence ID" value="GAA0814391.1"/>
    <property type="molecule type" value="Genomic_DNA"/>
</dbReference>
<dbReference type="InterPro" id="IPR000014">
    <property type="entry name" value="PAS"/>
</dbReference>
<evidence type="ECO:0000256" key="2">
    <source>
        <dbReference type="ARBA" id="ARBA00034247"/>
    </source>
</evidence>
<comment type="catalytic activity">
    <reaction evidence="2">
        <text>2 GTP = 3',3'-c-di-GMP + 2 diphosphate</text>
        <dbReference type="Rhea" id="RHEA:24898"/>
        <dbReference type="ChEBI" id="CHEBI:33019"/>
        <dbReference type="ChEBI" id="CHEBI:37565"/>
        <dbReference type="ChEBI" id="CHEBI:58805"/>
        <dbReference type="EC" id="2.7.7.65"/>
    </reaction>
</comment>
<organism evidence="5 6">
    <name type="scientific">Colwellia asteriadis</name>
    <dbReference type="NCBI Taxonomy" id="517723"/>
    <lineage>
        <taxon>Bacteria</taxon>
        <taxon>Pseudomonadati</taxon>
        <taxon>Pseudomonadota</taxon>
        <taxon>Gammaproteobacteria</taxon>
        <taxon>Alteromonadales</taxon>
        <taxon>Colwelliaceae</taxon>
        <taxon>Colwellia</taxon>
    </lineage>
</organism>
<dbReference type="SMART" id="SM00091">
    <property type="entry name" value="PAS"/>
    <property type="match status" value="1"/>
</dbReference>
<evidence type="ECO:0000256" key="1">
    <source>
        <dbReference type="ARBA" id="ARBA00012528"/>
    </source>
</evidence>
<dbReference type="InterPro" id="IPR029787">
    <property type="entry name" value="Nucleotide_cyclase"/>
</dbReference>
<dbReference type="CDD" id="cd00130">
    <property type="entry name" value="PAS"/>
    <property type="match status" value="1"/>
</dbReference>
<dbReference type="PROSITE" id="PS50887">
    <property type="entry name" value="GGDEF"/>
    <property type="match status" value="1"/>
</dbReference>
<dbReference type="InterPro" id="IPR000160">
    <property type="entry name" value="GGDEF_dom"/>
</dbReference>
<dbReference type="InterPro" id="IPR035965">
    <property type="entry name" value="PAS-like_dom_sf"/>
</dbReference>
<dbReference type="PROSITE" id="PS50112">
    <property type="entry name" value="PAS"/>
    <property type="match status" value="1"/>
</dbReference>
<gene>
    <name evidence="5" type="ORF">GCM10009111_11180</name>
</gene>
<dbReference type="Proteomes" id="UP001500021">
    <property type="component" value="Unassembled WGS sequence"/>
</dbReference>
<protein>
    <recommendedName>
        <fullName evidence="1">diguanylate cyclase</fullName>
        <ecNumber evidence="1">2.7.7.65</ecNumber>
    </recommendedName>
</protein>
<evidence type="ECO:0000259" key="3">
    <source>
        <dbReference type="PROSITE" id="PS50112"/>
    </source>
</evidence>
<dbReference type="SUPFAM" id="SSF55785">
    <property type="entry name" value="PYP-like sensor domain (PAS domain)"/>
    <property type="match status" value="1"/>
</dbReference>
<dbReference type="Pfam" id="PF00990">
    <property type="entry name" value="GGDEF"/>
    <property type="match status" value="1"/>
</dbReference>
<feature type="domain" description="PAS" evidence="3">
    <location>
        <begin position="6"/>
        <end position="76"/>
    </location>
</feature>
<dbReference type="NCBIfam" id="TIGR00254">
    <property type="entry name" value="GGDEF"/>
    <property type="match status" value="1"/>
</dbReference>
<dbReference type="Gene3D" id="3.30.450.20">
    <property type="entry name" value="PAS domain"/>
    <property type="match status" value="1"/>
</dbReference>